<dbReference type="InterPro" id="IPR026320">
    <property type="entry name" value="PRR14"/>
</dbReference>
<evidence type="ECO:0000313" key="5">
    <source>
        <dbReference type="Proteomes" id="UP000005215"/>
    </source>
</evidence>
<feature type="region of interest" description="Disordered" evidence="2">
    <location>
        <begin position="1869"/>
        <end position="1888"/>
    </location>
</feature>
<feature type="region of interest" description="Disordered" evidence="2">
    <location>
        <begin position="363"/>
        <end position="415"/>
    </location>
</feature>
<dbReference type="Ensembl" id="ENSSTOT00000033451.1">
    <property type="protein sequence ID" value="ENSSTOP00000027976.1"/>
    <property type="gene ID" value="ENSSTOG00000033920.1"/>
</dbReference>
<feature type="region of interest" description="Disordered" evidence="2">
    <location>
        <begin position="1197"/>
        <end position="1224"/>
    </location>
</feature>
<evidence type="ECO:0000256" key="1">
    <source>
        <dbReference type="ARBA" id="ARBA00022553"/>
    </source>
</evidence>
<dbReference type="Proteomes" id="UP000005215">
    <property type="component" value="Unassembled WGS sequence"/>
</dbReference>
<feature type="region of interest" description="Disordered" evidence="2">
    <location>
        <begin position="302"/>
        <end position="321"/>
    </location>
</feature>
<reference evidence="5" key="1">
    <citation type="submission" date="2011-11" db="EMBL/GenBank/DDBJ databases">
        <title>The Draft Genome of Spermophilus tridecemlineatus.</title>
        <authorList>
            <consortium name="The Broad Institute Genome Assembly &amp; Analysis Group"/>
            <consortium name="Computational R&amp;D Group"/>
            <consortium name="and Sequencing Platform"/>
            <person name="Di Palma F."/>
            <person name="Alfoldi J."/>
            <person name="Johnson J."/>
            <person name="Berlin A."/>
            <person name="Gnerre S."/>
            <person name="Jaffe D."/>
            <person name="MacCallum I."/>
            <person name="Young S."/>
            <person name="Walker B.J."/>
            <person name="Lindblad-Toh K."/>
        </authorList>
    </citation>
    <scope>NUCLEOTIDE SEQUENCE [LARGE SCALE GENOMIC DNA]</scope>
</reference>
<feature type="compositionally biased region" description="Polar residues" evidence="2">
    <location>
        <begin position="493"/>
        <end position="502"/>
    </location>
</feature>
<name>A0A287D324_ICTTR</name>
<dbReference type="EMBL" id="AGTP01103495">
    <property type="status" value="NOT_ANNOTATED_CDS"/>
    <property type="molecule type" value="Genomic_DNA"/>
</dbReference>
<feature type="domain" description="Tantalus-like" evidence="3">
    <location>
        <begin position="1908"/>
        <end position="1965"/>
    </location>
</feature>
<keyword evidence="1" id="KW-0597">Phosphoprotein</keyword>
<feature type="region of interest" description="Disordered" evidence="2">
    <location>
        <begin position="851"/>
        <end position="916"/>
    </location>
</feature>
<evidence type="ECO:0000259" key="3">
    <source>
        <dbReference type="Pfam" id="PF15386"/>
    </source>
</evidence>
<dbReference type="GeneID" id="101977240"/>
<dbReference type="EMBL" id="AGTP01103494">
    <property type="status" value="NOT_ANNOTATED_CDS"/>
    <property type="molecule type" value="Genomic_DNA"/>
</dbReference>
<feature type="compositionally biased region" description="Basic and acidic residues" evidence="2">
    <location>
        <begin position="503"/>
        <end position="514"/>
    </location>
</feature>
<dbReference type="FunCoup" id="A0A287D324">
    <property type="interactions" value="243"/>
</dbReference>
<dbReference type="InterPro" id="IPR028149">
    <property type="entry name" value="Tantalus-like"/>
</dbReference>
<protein>
    <submittedName>
        <fullName evidence="4">Proline rich 14 like</fullName>
    </submittedName>
</protein>
<dbReference type="PANTHER" id="PTHR14522:SF0">
    <property type="entry name" value="PROTEIN PRR14L"/>
    <property type="match status" value="1"/>
</dbReference>
<dbReference type="STRING" id="43179.ENSSTOP00000027976"/>
<reference evidence="4" key="3">
    <citation type="submission" date="2025-09" db="UniProtKB">
        <authorList>
            <consortium name="Ensembl"/>
        </authorList>
    </citation>
    <scope>IDENTIFICATION</scope>
</reference>
<dbReference type="EMBL" id="AGTP01103497">
    <property type="status" value="NOT_ANNOTATED_CDS"/>
    <property type="molecule type" value="Genomic_DNA"/>
</dbReference>
<dbReference type="GeneTree" id="ENSGT00520000055626"/>
<feature type="compositionally biased region" description="Basic and acidic residues" evidence="2">
    <location>
        <begin position="859"/>
        <end position="893"/>
    </location>
</feature>
<dbReference type="RefSeq" id="XP_040147989.1">
    <property type="nucleotide sequence ID" value="XM_040292055.1"/>
</dbReference>
<dbReference type="PANTHER" id="PTHR14522">
    <property type="entry name" value="EMO2-RELATED"/>
    <property type="match status" value="1"/>
</dbReference>
<proteinExistence type="predicted"/>
<evidence type="ECO:0000256" key="2">
    <source>
        <dbReference type="SAM" id="MobiDB-lite"/>
    </source>
</evidence>
<feature type="region of interest" description="Disordered" evidence="2">
    <location>
        <begin position="265"/>
        <end position="289"/>
    </location>
</feature>
<feature type="region of interest" description="Disordered" evidence="2">
    <location>
        <begin position="627"/>
        <end position="646"/>
    </location>
</feature>
<sequence length="2033" mass="226571">MLSSGVETQPVPLDSSMSAVVQELYSELPEDLLMQNSKELLSADLPEDFLRSKEGKVWITTETPLKSIKDVQGMKVNRTKTDNNEGHKNGHVSKGLSAGCSEYPEVDKIMTSGEVSETRTLVSLEPLTFVDPGLTEATPKEKECGELKTCPSWLSLLPGNSAISKVDSGKEELCKLSLVCEADDNHQQSLGHHNENCCSTYDSSTAMGNVDAVKPLEENYEISHFTPSLSDPESRTTSLEKCGFESYGLLKRFAEKTDSSYFYKDDQSKNFSSGEESEEQLLNPRSERDELFLIKSRQPEKDASNYCSGEKETVNSPKENIHSNCCIQGRTHTDSSSSLMPKAFTETTEIMFKKKDLKITSDIQGSFTNPEDHRETVSNMKHPGGHSEESSFSSLMQNEEPEQTTTKESSLLSEKVYSKDSDSLVSIQRNLEGDTQLNEASCTDFLSKRKCRMILMPKDEISFVCNEVSKPKKDIVQLPPSLELDYRSETEKTTQTSHNNSSHLDEQSIAHEMSESSDTNKLVVNKVENECVLNQVSLNSQDHVKLPTNSLLNINREMPLAISKDAQQSQHPPLENGRSVIADAQIIPITTKMKDISPLVEKTCGASSNNPTLNVNPRNLERRKEMTDSGTEDLHPRFLPSTKEESGFPQDVSVTGCQNVQSQDILSCHCIRSNASEDNMCFACASFEPNKIILNSSVTKCEDGFLHNDHHSQGIEDSMENSTRNLSCTSEESERVRRETKGRLLGIKIRNKVTEGVSDSGASNITIHTISHIKPNEEGLDGKETDTPKETVFYKYNISDCATQELNQSANIPSPETLLDKASTIMFSSFKNMNQTIETLDQKISEVLDCHSNQNSPNEYRDENKSAEEARDSNHRETNIDSNREENHNKEDLIASSSSNNSLSYDSPKEGDSKGVFENISGSAEFTDDIIDLVNADCNKKPTEGMVDMKAFSTLGVSQDTLASHKTSRSISSSQRGELNATFIGTIKQDSYLPNAAASPVESLEMKKSCEEKVCRSLKDCEMEEYSDSGAKDMESVADHEPNIKILGRINMSLNYICHEHQGKGTSLKETQGITEGSGLELNSVSCKKIPFEISSKDLMFSRCQDETCVSPGSMKSIEIMSLCLSARENSETDTKVKKTDLKNLFTPNEGEMLCENMEDCTFLLEMKEGALRDMSNPSERDSMQISVKSNICKDYHSQENSADRHSPLTAETATKVNREETEDPLRDTLGHLPVREESKEMITVKGGNSANLSKTHLKCQGMHADAEKQQSQWVLDYMLPKEEKQVHQKGTHMVLEQRTSFNMLADVVKNKNQPKANKNESTMIKEITLSKPTKDNIARQFQRLEDPEKEESLCHPLKKDIELCTGPCLPDASQKAQDPRSAGYDQIHGAFVNISCQKEMLPLKKQPHRTCKRVACQEPVSMKRKISKIRSSAFGKSSSDPIPTKAHRLLSSCAASASARLESKTLPTKNLLSHIPKQRTVPFHPLRSLNYRKPTKELALLNKLSILASKLAPAIKTQKLRYRQCSSALLPVAKSYKRLRYKRLLDGFSYNAMQLNPHLAASGWNKRPDSKPLELHSLEAIKRSFIDLSNKMPSLLFGSDILPVSFHVKLAPDYMTESSQTFPEHCAPARLALGEAPQCPSQPSKWTFSFFLSHSCPGMATFREDTGLHSQAHTQASQQTLAPLQDYGGSSIVQSRADCSVLGLHTLLALCSPGCYRIWTKKRSFSSHMPTMQRLFMTQFTQGLKGLKSPASIADKVFCSLPYSVGRVLSIWSQHGPSSCSFEISALHSKRPPSLGTTSSHTMLPYVPLPGMEVTYNTSSSQMRLEPALTALVPKSCLVTEPAVSKLLLSGSEFQVPGFDELDGVTAACPQPQSSPPEQKEAEPEKRLKKVSQIRIRKTIPKPDPNLTPMGLPRPKRLKKKEFSLEEIYTNKNYKSPPANRCLETIFEEPKERNGTLISVSQQKRKRILEFQDFTVPRKRRARGKVKLTGSFTRAQKAALQSRELDALLLQKLMELETFFAKEEEQEQSSGC</sequence>
<evidence type="ECO:0000313" key="4">
    <source>
        <dbReference type="Ensembl" id="ENSSTOP00000027976.1"/>
    </source>
</evidence>
<dbReference type="EMBL" id="AGTP01103493">
    <property type="status" value="NOT_ANNOTATED_CDS"/>
    <property type="molecule type" value="Genomic_DNA"/>
</dbReference>
<organism evidence="4 5">
    <name type="scientific">Ictidomys tridecemlineatus</name>
    <name type="common">Thirteen-lined ground squirrel</name>
    <name type="synonym">Spermophilus tridecemlineatus</name>
    <dbReference type="NCBI Taxonomy" id="43179"/>
    <lineage>
        <taxon>Eukaryota</taxon>
        <taxon>Metazoa</taxon>
        <taxon>Chordata</taxon>
        <taxon>Craniata</taxon>
        <taxon>Vertebrata</taxon>
        <taxon>Euteleostomi</taxon>
        <taxon>Mammalia</taxon>
        <taxon>Eutheria</taxon>
        <taxon>Euarchontoglires</taxon>
        <taxon>Glires</taxon>
        <taxon>Rodentia</taxon>
        <taxon>Sciuromorpha</taxon>
        <taxon>Sciuridae</taxon>
        <taxon>Xerinae</taxon>
        <taxon>Marmotini</taxon>
        <taxon>Ictidomys</taxon>
    </lineage>
</organism>
<accession>A0A287D324</accession>
<feature type="region of interest" description="Disordered" evidence="2">
    <location>
        <begin position="479"/>
        <end position="517"/>
    </location>
</feature>
<dbReference type="InParanoid" id="A0A287D324"/>
<feature type="compositionally biased region" description="Basic and acidic residues" evidence="2">
    <location>
        <begin position="1197"/>
        <end position="1207"/>
    </location>
</feature>
<feature type="compositionally biased region" description="Basic and acidic residues" evidence="2">
    <location>
        <begin position="302"/>
        <end position="313"/>
    </location>
</feature>
<reference evidence="4" key="2">
    <citation type="submission" date="2025-08" db="UniProtKB">
        <authorList>
            <consortium name="Ensembl"/>
        </authorList>
    </citation>
    <scope>IDENTIFICATION</scope>
</reference>
<dbReference type="EMBL" id="AGTP01103496">
    <property type="status" value="NOT_ANNOTATED_CDS"/>
    <property type="molecule type" value="Genomic_DNA"/>
</dbReference>
<feature type="compositionally biased region" description="Polar residues" evidence="2">
    <location>
        <begin position="390"/>
        <end position="412"/>
    </location>
</feature>
<dbReference type="Pfam" id="PF15386">
    <property type="entry name" value="Tantalus"/>
    <property type="match status" value="1"/>
</dbReference>
<keyword evidence="5" id="KW-1185">Reference proteome</keyword>
<gene>
    <name evidence="4" type="primary">PRR14L</name>
</gene>